<sequence>MKVLLLTLTCCALSQATVFRWLGSNNAEENATEEPTPSEILPAAPVPPLPLYFEVPDFARQFFDIYYLNSPEVSAGASPLSFLNAVEPRRPLIQTPFVIRPAVSQTGGQVNPIIAPQYMVPVVLQNTPQGFPQPVNGGLRIEQVNQVPIPSRSPFNPSTQRPIVDNLAISNPGSFNSQHLNVHNFEQVNEVRPPIAVTSRPFEFPTNQQLPYTGGAVFDRSEYEQSAPLPLFNGNDASLVESSQGYSSLEGTNEALQGDQSNRVIQHSYTQGDGTRVSEKTNVVTNEDGTELVKSGEYEYIAQNGTIVTVKWIADNNGFRIVS</sequence>
<protein>
    <recommendedName>
        <fullName evidence="5">Cuticle protein</fullName>
    </recommendedName>
</protein>
<evidence type="ECO:0000256" key="2">
    <source>
        <dbReference type="SAM" id="SignalP"/>
    </source>
</evidence>
<dbReference type="EMBL" id="LR899011">
    <property type="protein sequence ID" value="CAD7086069.1"/>
    <property type="molecule type" value="Genomic_DNA"/>
</dbReference>
<evidence type="ECO:0000313" key="4">
    <source>
        <dbReference type="Proteomes" id="UP000594454"/>
    </source>
</evidence>
<dbReference type="Proteomes" id="UP000594454">
    <property type="component" value="Chromosome 3"/>
</dbReference>
<evidence type="ECO:0008006" key="5">
    <source>
        <dbReference type="Google" id="ProtNLM"/>
    </source>
</evidence>
<name>A0A7R8US71_HERIL</name>
<accession>A0A7R8US71</accession>
<dbReference type="PROSITE" id="PS51155">
    <property type="entry name" value="CHIT_BIND_RR_2"/>
    <property type="match status" value="1"/>
</dbReference>
<feature type="signal peptide" evidence="2">
    <location>
        <begin position="1"/>
        <end position="16"/>
    </location>
</feature>
<evidence type="ECO:0000256" key="1">
    <source>
        <dbReference type="PROSITE-ProRule" id="PRU00497"/>
    </source>
</evidence>
<keyword evidence="4" id="KW-1185">Reference proteome</keyword>
<dbReference type="Pfam" id="PF00379">
    <property type="entry name" value="Chitin_bind_4"/>
    <property type="match status" value="1"/>
</dbReference>
<organism evidence="3 4">
    <name type="scientific">Hermetia illucens</name>
    <name type="common">Black soldier fly</name>
    <dbReference type="NCBI Taxonomy" id="343691"/>
    <lineage>
        <taxon>Eukaryota</taxon>
        <taxon>Metazoa</taxon>
        <taxon>Ecdysozoa</taxon>
        <taxon>Arthropoda</taxon>
        <taxon>Hexapoda</taxon>
        <taxon>Insecta</taxon>
        <taxon>Pterygota</taxon>
        <taxon>Neoptera</taxon>
        <taxon>Endopterygota</taxon>
        <taxon>Diptera</taxon>
        <taxon>Brachycera</taxon>
        <taxon>Stratiomyomorpha</taxon>
        <taxon>Stratiomyidae</taxon>
        <taxon>Hermetiinae</taxon>
        <taxon>Hermetia</taxon>
    </lineage>
</organism>
<keyword evidence="2" id="KW-0732">Signal</keyword>
<feature type="chain" id="PRO_5030934529" description="Cuticle protein" evidence="2">
    <location>
        <begin position="17"/>
        <end position="323"/>
    </location>
</feature>
<dbReference type="AlphaFoldDB" id="A0A7R8US71"/>
<keyword evidence="1" id="KW-0193">Cuticle</keyword>
<reference evidence="3 4" key="1">
    <citation type="submission" date="2020-11" db="EMBL/GenBank/DDBJ databases">
        <authorList>
            <person name="Wallbank WR R."/>
            <person name="Pardo Diaz C."/>
            <person name="Kozak K."/>
            <person name="Martin S."/>
            <person name="Jiggins C."/>
            <person name="Moest M."/>
            <person name="Warren A I."/>
            <person name="Generalovic N T."/>
            <person name="Byers J.R.P. K."/>
            <person name="Montejo-Kovacevich G."/>
            <person name="Yen C E."/>
        </authorList>
    </citation>
    <scope>NUCLEOTIDE SEQUENCE [LARGE SCALE GENOMIC DNA]</scope>
</reference>
<evidence type="ECO:0000313" key="3">
    <source>
        <dbReference type="EMBL" id="CAD7086069.1"/>
    </source>
</evidence>
<gene>
    <name evidence="3" type="ORF">HERILL_LOCUS8868</name>
</gene>
<proteinExistence type="predicted"/>
<dbReference type="InterPro" id="IPR000618">
    <property type="entry name" value="Insect_cuticle"/>
</dbReference>
<dbReference type="GO" id="GO:0042302">
    <property type="term" value="F:structural constituent of cuticle"/>
    <property type="evidence" value="ECO:0007669"/>
    <property type="project" value="UniProtKB-UniRule"/>
</dbReference>
<dbReference type="InParanoid" id="A0A7R8US71"/>